<evidence type="ECO:0000256" key="2">
    <source>
        <dbReference type="SAM" id="MobiDB-lite"/>
    </source>
</evidence>
<organism evidence="3 4">
    <name type="scientific">Rothia koreensis</name>
    <dbReference type="NCBI Taxonomy" id="592378"/>
    <lineage>
        <taxon>Bacteria</taxon>
        <taxon>Bacillati</taxon>
        <taxon>Actinomycetota</taxon>
        <taxon>Actinomycetes</taxon>
        <taxon>Micrococcales</taxon>
        <taxon>Micrococcaceae</taxon>
        <taxon>Rothia</taxon>
    </lineage>
</organism>
<dbReference type="AlphaFoldDB" id="A0A7K1LH99"/>
<accession>A0A7K1LH99</accession>
<feature type="compositionally biased region" description="Basic and acidic residues" evidence="2">
    <location>
        <begin position="169"/>
        <end position="185"/>
    </location>
</feature>
<sequence>MTARTRIHDDPIELWRSVAQLSPRVLPSPGASSRSITVKDYLSGHHMPWEPGTGHSSSARDRTWHHTVFAGLVRYRRLLEYAGFAPVETRGRTDLTALFAAAVSEDGQLLPDSLELSRTAWAAAVAAGAEAGTANLPETYAEAARAWRDGLIRTWTEHGVRMRGIRANGPHEETPRSVPDETGRRRPDRPRRRMLERSDLVTAVRYTRDFLGLPDVFPDRAKNLPVRIRSVLGPPPSAAGDVSQLNHPAAKDLDLATETTRFRQAAAGLLGVDAAELFERVQDSREALYYAVAPRMVPEGTFHLSRPSVSTQFAINASLNELGESEGLWTCPRSTAAGAPEPEWTDDVVAGLVTRRAVAMARIPDPAELFDPEALSWSSGRHLFALHPDLTGFEFVRSSPLRATSESEAGSSVHVRILPGMTAQSPYQGFADGQTVDAVRAIDMVLNTLNHASPTMGPEDYETWDETARTVLQNVERVKSLLAERQRFHEVVPMLLRNEHVVTDIAEALAESTSGIEEKEEELAGLSRSHQAARAKSMEYSDAIAAHLRDEPRMIARLATFGRNRIPWRERLGQLRRDQSLAQADEESAQARVDRVHRELRQLRAAHEALRDDLRDNKESVRSLREELASYPYPDHAIDQEWLAGDWQEEGAPAPWLDGQIQKARYDAFQAALRMHSMAIQGLPEEFRTGLLAARDLLNGRPCPDPSAVLSAWQVLGLVFPQIGVASEHLPGVCRSLGEHRLGWIVYADADRLRPGVAYAGLLHAHRAILMAGHQDHAEGSFENPPPYTAPPEGVQLSLARAHSCSEGWSPARTSAYGLAVATSRYSG</sequence>
<evidence type="ECO:0000256" key="1">
    <source>
        <dbReference type="SAM" id="Coils"/>
    </source>
</evidence>
<dbReference type="Proteomes" id="UP000462152">
    <property type="component" value="Unassembled WGS sequence"/>
</dbReference>
<feature type="region of interest" description="Disordered" evidence="2">
    <location>
        <begin position="164"/>
        <end position="192"/>
    </location>
</feature>
<comment type="caution">
    <text evidence="3">The sequence shown here is derived from an EMBL/GenBank/DDBJ whole genome shotgun (WGS) entry which is preliminary data.</text>
</comment>
<proteinExistence type="predicted"/>
<keyword evidence="4" id="KW-1185">Reference proteome</keyword>
<keyword evidence="1" id="KW-0175">Coiled coil</keyword>
<dbReference type="EMBL" id="WOGT01000002">
    <property type="protein sequence ID" value="MUN54518.1"/>
    <property type="molecule type" value="Genomic_DNA"/>
</dbReference>
<feature type="coiled-coil region" evidence="1">
    <location>
        <begin position="586"/>
        <end position="627"/>
    </location>
</feature>
<dbReference type="OrthoDB" id="3197455at2"/>
<protein>
    <submittedName>
        <fullName evidence="3">Uncharacterized protein</fullName>
    </submittedName>
</protein>
<gene>
    <name evidence="3" type="ORF">GMA10_04710</name>
</gene>
<evidence type="ECO:0000313" key="4">
    <source>
        <dbReference type="Proteomes" id="UP000462152"/>
    </source>
</evidence>
<reference evidence="3 4" key="1">
    <citation type="submission" date="2019-12" db="EMBL/GenBank/DDBJ databases">
        <authorList>
            <person name="Li J."/>
            <person name="Shi Y."/>
            <person name="Xu G."/>
            <person name="Xiao D."/>
            <person name="Ran X."/>
        </authorList>
    </citation>
    <scope>NUCLEOTIDE SEQUENCE [LARGE SCALE GENOMIC DNA]</scope>
    <source>
        <strain evidence="3 4">JCM 15915</strain>
    </source>
</reference>
<evidence type="ECO:0000313" key="3">
    <source>
        <dbReference type="EMBL" id="MUN54518.1"/>
    </source>
</evidence>
<name>A0A7K1LH99_9MICC</name>
<dbReference type="RefSeq" id="WP_129315159.1">
    <property type="nucleotide sequence ID" value="NZ_NOIQ01000004.1"/>
</dbReference>